<dbReference type="Proteomes" id="UP000317812">
    <property type="component" value="Chromosome"/>
</dbReference>
<accession>A0AAP9AFV7</accession>
<name>A0AAP9AFV7_9ENTR</name>
<dbReference type="RefSeq" id="WP_142486420.1">
    <property type="nucleotide sequence ID" value="NZ_CP035382.1"/>
</dbReference>
<proteinExistence type="predicted"/>
<evidence type="ECO:0000313" key="2">
    <source>
        <dbReference type="Proteomes" id="UP000317812"/>
    </source>
</evidence>
<gene>
    <name evidence="1" type="ORF">ES815_02250</name>
</gene>
<reference evidence="1 2" key="1">
    <citation type="submission" date="2019-01" db="EMBL/GenBank/DDBJ databases">
        <title>Florfenicol resistance in Enterobacteriaceae and whole-genome sequence analysis of florfenicol-resistant Leclercia adecarboxylata strain R25.</title>
        <authorList>
            <person name="Bao Q."/>
            <person name="Ying Y."/>
        </authorList>
    </citation>
    <scope>NUCLEOTIDE SEQUENCE [LARGE SCALE GENOMIC DNA]</scope>
    <source>
        <strain evidence="1 2">R25</strain>
    </source>
</reference>
<evidence type="ECO:0000313" key="1">
    <source>
        <dbReference type="EMBL" id="QDK17186.1"/>
    </source>
</evidence>
<dbReference type="InterPro" id="IPR005564">
    <property type="entry name" value="Major_capsid_GpE"/>
</dbReference>
<organism evidence="1 2">
    <name type="scientific">Leclercia adecarboxylata</name>
    <dbReference type="NCBI Taxonomy" id="83655"/>
    <lineage>
        <taxon>Bacteria</taxon>
        <taxon>Pseudomonadati</taxon>
        <taxon>Pseudomonadota</taxon>
        <taxon>Gammaproteobacteria</taxon>
        <taxon>Enterobacterales</taxon>
        <taxon>Enterobacteriaceae</taxon>
        <taxon>Leclercia</taxon>
    </lineage>
</organism>
<dbReference type="AlphaFoldDB" id="A0AAP9AFV7"/>
<dbReference type="EMBL" id="CP035382">
    <property type="protein sequence ID" value="QDK17186.1"/>
    <property type="molecule type" value="Genomic_DNA"/>
</dbReference>
<dbReference type="Pfam" id="PF03864">
    <property type="entry name" value="Phage_cap_E"/>
    <property type="match status" value="1"/>
</dbReference>
<protein>
    <submittedName>
        <fullName evidence="1">Major capsid protein E</fullName>
    </submittedName>
</protein>
<sequence>MDFKYNDFTGVFTKPFGNNFLIQELGIFQEKHSDTPKIETDDLRAGKISVAESVNRYGTELVGTERDLSLNRLLEIPHWVLSGEVDASMFQGIRRPGTQRQQNMDELVSDESIRQYMKFRTTKEDVLARALFTGVVNTPYTQQQVVDFSEEFGEDYSSAVIDVGSTGPLESLDTAATALRVNLGGWVKALKGIVVLCDPTFYKSVKYHAEIRTLVAHGVLPQSTLFNSAVRANLPAFSAFELDGLVFVNVIGYEQYLSAGSAVMVPVFADNIIPSDHTPLEVVSGPASRNAKIAAAGTRAEFFQYSFDDRLGNKTVMSEFGVLPLIYDLSMITKLTTSTGE</sequence>